<feature type="region of interest" description="Disordered" evidence="1">
    <location>
        <begin position="25"/>
        <end position="58"/>
    </location>
</feature>
<proteinExistence type="predicted"/>
<dbReference type="Proteomes" id="UP001152747">
    <property type="component" value="Unassembled WGS sequence"/>
</dbReference>
<feature type="chain" id="PRO_5040396720" evidence="2">
    <location>
        <begin position="20"/>
        <end position="306"/>
    </location>
</feature>
<protein>
    <submittedName>
        <fullName evidence="3">Uncharacterized protein</fullName>
    </submittedName>
</protein>
<feature type="signal peptide" evidence="2">
    <location>
        <begin position="1"/>
        <end position="19"/>
    </location>
</feature>
<dbReference type="AlphaFoldDB" id="A0A9P1IYV9"/>
<keyword evidence="4" id="KW-1185">Reference proteome</keyword>
<evidence type="ECO:0000313" key="3">
    <source>
        <dbReference type="EMBL" id="CAI5453226.1"/>
    </source>
</evidence>
<comment type="caution">
    <text evidence="3">The sequence shown here is derived from an EMBL/GenBank/DDBJ whole genome shotgun (WGS) entry which is preliminary data.</text>
</comment>
<evidence type="ECO:0000313" key="4">
    <source>
        <dbReference type="Proteomes" id="UP001152747"/>
    </source>
</evidence>
<name>A0A9P1IYV9_9PELO</name>
<reference evidence="3" key="1">
    <citation type="submission" date="2022-11" db="EMBL/GenBank/DDBJ databases">
        <authorList>
            <person name="Kikuchi T."/>
        </authorList>
    </citation>
    <scope>NUCLEOTIDE SEQUENCE</scope>
    <source>
        <strain evidence="3">PS1010</strain>
    </source>
</reference>
<sequence length="306" mass="33667">MRFTLSAIILAIFLVQAFSAPCRTVGPKRATKKTTKNAGDTTRSIQTSKPSEATTQTSATASTTKALIVSTTSIIEQTTTLAPEISTKRPGFNWTIPTGPSFPGFNETITFLNKTIAGFNGTIPDPIWSVIPGYNETLKFFEKNIPGFNGTLPDPFWPAIPGFNETLEYLNKTISGFDINLPFSKLPSLNETIPGFKETMDFLKTTIPNFNGTLPYPSWPYPPWFLPDGRLPDINITVTLPPLPITAPPIVVNLNSDSRIKQAEVSNLQFLLKSLVDENSILKEKLDLARAYLAGHSETKEDNNNQ</sequence>
<gene>
    <name evidence="3" type="ORF">CAMP_LOCUS15863</name>
</gene>
<accession>A0A9P1IYV9</accession>
<feature type="compositionally biased region" description="Polar residues" evidence="1">
    <location>
        <begin position="36"/>
        <end position="50"/>
    </location>
</feature>
<dbReference type="EMBL" id="CANHGI010000005">
    <property type="protein sequence ID" value="CAI5453226.1"/>
    <property type="molecule type" value="Genomic_DNA"/>
</dbReference>
<organism evidence="3 4">
    <name type="scientific">Caenorhabditis angaria</name>
    <dbReference type="NCBI Taxonomy" id="860376"/>
    <lineage>
        <taxon>Eukaryota</taxon>
        <taxon>Metazoa</taxon>
        <taxon>Ecdysozoa</taxon>
        <taxon>Nematoda</taxon>
        <taxon>Chromadorea</taxon>
        <taxon>Rhabditida</taxon>
        <taxon>Rhabditina</taxon>
        <taxon>Rhabditomorpha</taxon>
        <taxon>Rhabditoidea</taxon>
        <taxon>Rhabditidae</taxon>
        <taxon>Peloderinae</taxon>
        <taxon>Caenorhabditis</taxon>
    </lineage>
</organism>
<evidence type="ECO:0000256" key="1">
    <source>
        <dbReference type="SAM" id="MobiDB-lite"/>
    </source>
</evidence>
<evidence type="ECO:0000256" key="2">
    <source>
        <dbReference type="SAM" id="SignalP"/>
    </source>
</evidence>
<keyword evidence="2" id="KW-0732">Signal</keyword>